<dbReference type="EMBL" id="JBIAXI010000002">
    <property type="protein sequence ID" value="MFF4771917.1"/>
    <property type="molecule type" value="Genomic_DNA"/>
</dbReference>
<dbReference type="RefSeq" id="WP_387340494.1">
    <property type="nucleotide sequence ID" value="NZ_JBIAXI010000002.1"/>
</dbReference>
<evidence type="ECO:0000313" key="3">
    <source>
        <dbReference type="EMBL" id="MFF4771917.1"/>
    </source>
</evidence>
<feature type="domain" description="DUF1980" evidence="2">
    <location>
        <begin position="180"/>
        <end position="271"/>
    </location>
</feature>
<dbReference type="InterPro" id="IPR015402">
    <property type="entry name" value="DUF1980"/>
</dbReference>
<keyword evidence="1" id="KW-0472">Membrane</keyword>
<feature type="transmembrane region" description="Helical" evidence="1">
    <location>
        <begin position="5"/>
        <end position="25"/>
    </location>
</feature>
<comment type="caution">
    <text evidence="3">The sequence shown here is derived from an EMBL/GenBank/DDBJ whole genome shotgun (WGS) entry which is preliminary data.</text>
</comment>
<dbReference type="InterPro" id="IPR048447">
    <property type="entry name" value="DUF1980_C"/>
</dbReference>
<sequence length="272" mass="29775">MSQSLVMVFLGGAVLRITLLSTTYLNYVKPAFHPFLVAAGAVVLALGVAGLIQEWRKPYLTEQEYAHRSHAGRGSHGDRHDARYDEHGEAVRHDAHENAHHDGHDHSRGPRVAWLLCLPVFAIFLIAPPALGAFAARSEEPPPRPPVTSDTYAPLADETVTAMPIGEFIGRAWADSTYSLTGKRVRLTGFVVPSKKKDRWYVTRIQLNCCAADGIPLKVAVLKAAQPPVDTWVEVTGTWVRPKSDKIPNGTVAPELVATDVTAIPRPVEPYE</sequence>
<reference evidence="3 4" key="1">
    <citation type="submission" date="2024-10" db="EMBL/GenBank/DDBJ databases">
        <title>The Natural Products Discovery Center: Release of the First 8490 Sequenced Strains for Exploring Actinobacteria Biosynthetic Diversity.</title>
        <authorList>
            <person name="Kalkreuter E."/>
            <person name="Kautsar S.A."/>
            <person name="Yang D."/>
            <person name="Bader C.D."/>
            <person name="Teijaro C.N."/>
            <person name="Fluegel L."/>
            <person name="Davis C.M."/>
            <person name="Simpson J.R."/>
            <person name="Lauterbach L."/>
            <person name="Steele A.D."/>
            <person name="Gui C."/>
            <person name="Meng S."/>
            <person name="Li G."/>
            <person name="Viehrig K."/>
            <person name="Ye F."/>
            <person name="Su P."/>
            <person name="Kiefer A.F."/>
            <person name="Nichols A."/>
            <person name="Cepeda A.J."/>
            <person name="Yan W."/>
            <person name="Fan B."/>
            <person name="Jiang Y."/>
            <person name="Adhikari A."/>
            <person name="Zheng C.-J."/>
            <person name="Schuster L."/>
            <person name="Cowan T.M."/>
            <person name="Smanski M.J."/>
            <person name="Chevrette M.G."/>
            <person name="De Carvalho L.P.S."/>
            <person name="Shen B."/>
        </authorList>
    </citation>
    <scope>NUCLEOTIDE SEQUENCE [LARGE SCALE GENOMIC DNA]</scope>
    <source>
        <strain evidence="3 4">NPDC001281</strain>
    </source>
</reference>
<accession>A0ABW6V009</accession>
<evidence type="ECO:0000256" key="1">
    <source>
        <dbReference type="SAM" id="Phobius"/>
    </source>
</evidence>
<gene>
    <name evidence="3" type="ORF">ACFY05_03575</name>
</gene>
<feature type="transmembrane region" description="Helical" evidence="1">
    <location>
        <begin position="31"/>
        <end position="52"/>
    </location>
</feature>
<keyword evidence="1" id="KW-0812">Transmembrane</keyword>
<dbReference type="Pfam" id="PF21537">
    <property type="entry name" value="DUF1980_C"/>
    <property type="match status" value="1"/>
</dbReference>
<name>A0ABW6V009_MICFU</name>
<feature type="transmembrane region" description="Helical" evidence="1">
    <location>
        <begin position="112"/>
        <end position="136"/>
    </location>
</feature>
<protein>
    <submittedName>
        <fullName evidence="3">TIGR03943 family putative permease subunit</fullName>
    </submittedName>
</protein>
<proteinExistence type="predicted"/>
<dbReference type="NCBIfam" id="TIGR03943">
    <property type="entry name" value="TIGR03943 family putative permease subunit"/>
    <property type="match status" value="1"/>
</dbReference>
<evidence type="ECO:0000259" key="2">
    <source>
        <dbReference type="Pfam" id="PF21537"/>
    </source>
</evidence>
<dbReference type="Proteomes" id="UP001602119">
    <property type="component" value="Unassembled WGS sequence"/>
</dbReference>
<organism evidence="3 4">
    <name type="scientific">Microtetraspora fusca</name>
    <dbReference type="NCBI Taxonomy" id="1997"/>
    <lineage>
        <taxon>Bacteria</taxon>
        <taxon>Bacillati</taxon>
        <taxon>Actinomycetota</taxon>
        <taxon>Actinomycetes</taxon>
        <taxon>Streptosporangiales</taxon>
        <taxon>Streptosporangiaceae</taxon>
        <taxon>Microtetraspora</taxon>
    </lineage>
</organism>
<evidence type="ECO:0000313" key="4">
    <source>
        <dbReference type="Proteomes" id="UP001602119"/>
    </source>
</evidence>
<keyword evidence="1" id="KW-1133">Transmembrane helix</keyword>
<keyword evidence="4" id="KW-1185">Reference proteome</keyword>